<evidence type="ECO:0000256" key="5">
    <source>
        <dbReference type="ARBA" id="ARBA00022490"/>
    </source>
</evidence>
<sequence>MASKTPTISDPRVSLPGLDLKNPIMTASGTFGYGLEYASFGKLEDLGAIVVKGLSLKPRAGNTMPRIAETPCGMLNAIGLQNIGVERFLEEKLPALPHDTTPVIANLYACDAAEFGELAAALAADERMGALEVNVSCPNVAAGGQAFGQDPKQAAAVTRAVKDAAGDKPVMVKLSPNVADITTVAKTVADAGADMLTCINTLLGMAVDLKTRRPRLANVVGGLSGPAIKPVALRCVWQVCQAVDIPVIGVGGISNATDVLEFILAGAHAVQIGTANFMRPDTVFSIVNELPILMNGYGVMTLDDLRGTLET</sequence>
<dbReference type="GO" id="GO:0044205">
    <property type="term" value="P:'de novo' UMP biosynthetic process"/>
    <property type="evidence" value="ECO:0007669"/>
    <property type="project" value="UniProtKB-UniRule"/>
</dbReference>
<keyword evidence="5 11" id="KW-0963">Cytoplasm</keyword>
<dbReference type="PROSITE" id="PS00911">
    <property type="entry name" value="DHODEHASE_1"/>
    <property type="match status" value="1"/>
</dbReference>
<dbReference type="GO" id="GO:0005737">
    <property type="term" value="C:cytoplasm"/>
    <property type="evidence" value="ECO:0007669"/>
    <property type="project" value="UniProtKB-SubCell"/>
</dbReference>
<feature type="binding site" evidence="11">
    <location>
        <position position="52"/>
    </location>
    <ligand>
        <name>substrate</name>
    </ligand>
</feature>
<reference evidence="13 14" key="1">
    <citation type="submission" date="2018-06" db="EMBL/GenBank/DDBJ databases">
        <title>Complete genome of Desulfovibrio marinus P48SEP.</title>
        <authorList>
            <person name="Crispim J.S."/>
            <person name="Vidigal P.M.P."/>
            <person name="Silva L.C.F."/>
            <person name="Araujo L.C."/>
            <person name="Laguardia C.N."/>
            <person name="Dias R.S."/>
            <person name="Sousa M.P."/>
            <person name="Paula S.O."/>
            <person name="Silva C."/>
        </authorList>
    </citation>
    <scope>NUCLEOTIDE SEQUENCE [LARGE SCALE GENOMIC DNA]</scope>
    <source>
        <strain evidence="13 14">P48SEP</strain>
    </source>
</reference>
<dbReference type="InterPro" id="IPR033888">
    <property type="entry name" value="DHOD_1B"/>
</dbReference>
<dbReference type="Gene3D" id="3.20.20.70">
    <property type="entry name" value="Aldolase class I"/>
    <property type="match status" value="1"/>
</dbReference>
<feature type="binding site" evidence="11">
    <location>
        <position position="28"/>
    </location>
    <ligand>
        <name>FMN</name>
        <dbReference type="ChEBI" id="CHEBI:58210"/>
    </ligand>
</feature>
<dbReference type="InterPro" id="IPR012135">
    <property type="entry name" value="Dihydroorotate_DH_1_2"/>
</dbReference>
<comment type="cofactor">
    <cofactor evidence="11">
        <name>FMN</name>
        <dbReference type="ChEBI" id="CHEBI:58210"/>
    </cofactor>
    <text evidence="11">Binds 1 FMN per subunit.</text>
</comment>
<evidence type="ECO:0000313" key="13">
    <source>
        <dbReference type="EMBL" id="TVM30860.1"/>
    </source>
</evidence>
<evidence type="ECO:0000256" key="6">
    <source>
        <dbReference type="ARBA" id="ARBA00022630"/>
    </source>
</evidence>
<evidence type="ECO:0000256" key="9">
    <source>
        <dbReference type="ARBA" id="ARBA00023002"/>
    </source>
</evidence>
<dbReference type="InterPro" id="IPR005720">
    <property type="entry name" value="Dihydroorotate_DH_cat"/>
</dbReference>
<keyword evidence="10" id="KW-0520">NAD</keyword>
<evidence type="ECO:0000256" key="1">
    <source>
        <dbReference type="ARBA" id="ARBA00004496"/>
    </source>
</evidence>
<comment type="pathway">
    <text evidence="2 11">Pyrimidine metabolism; UMP biosynthesis via de novo pathway.</text>
</comment>
<dbReference type="OrthoDB" id="9802377at2"/>
<feature type="binding site" evidence="11">
    <location>
        <begin position="273"/>
        <end position="274"/>
    </location>
    <ligand>
        <name>FMN</name>
        <dbReference type="ChEBI" id="CHEBI:58210"/>
    </ligand>
</feature>
<comment type="caution">
    <text evidence="13">The sequence shown here is derived from an EMBL/GenBank/DDBJ whole genome shotgun (WGS) entry which is preliminary data.</text>
</comment>
<dbReference type="GO" id="GO:0004152">
    <property type="term" value="F:dihydroorotate dehydrogenase activity"/>
    <property type="evidence" value="ECO:0007669"/>
    <property type="project" value="UniProtKB-UniRule"/>
</dbReference>
<evidence type="ECO:0000256" key="11">
    <source>
        <dbReference type="HAMAP-Rule" id="MF_00224"/>
    </source>
</evidence>
<dbReference type="NCBIfam" id="TIGR01037">
    <property type="entry name" value="pyrD_sub1_fam"/>
    <property type="match status" value="1"/>
</dbReference>
<comment type="similarity">
    <text evidence="3 11">Belongs to the dihydroorotate dehydrogenase family. Type 1 subfamily.</text>
</comment>
<comment type="catalytic activity">
    <reaction evidence="11">
        <text>(S)-dihydroorotate + A = orotate + AH2</text>
        <dbReference type="Rhea" id="RHEA:18073"/>
        <dbReference type="ChEBI" id="CHEBI:13193"/>
        <dbReference type="ChEBI" id="CHEBI:17499"/>
        <dbReference type="ChEBI" id="CHEBI:30839"/>
        <dbReference type="ChEBI" id="CHEBI:30864"/>
    </reaction>
</comment>
<dbReference type="SUPFAM" id="SSF51395">
    <property type="entry name" value="FMN-linked oxidoreductases"/>
    <property type="match status" value="1"/>
</dbReference>
<dbReference type="InterPro" id="IPR001295">
    <property type="entry name" value="Dihydroorotate_DH_CS"/>
</dbReference>
<dbReference type="InterPro" id="IPR024920">
    <property type="entry name" value="Dihydroorotate_DH_1"/>
</dbReference>
<dbReference type="InterPro" id="IPR050074">
    <property type="entry name" value="DHO_dehydrogenase"/>
</dbReference>
<gene>
    <name evidence="11" type="primary">pyrD</name>
    <name evidence="13" type="ORF">DQK91_20000</name>
</gene>
<feature type="binding site" evidence="11">
    <location>
        <position position="173"/>
    </location>
    <ligand>
        <name>FMN</name>
        <dbReference type="ChEBI" id="CHEBI:58210"/>
    </ligand>
</feature>
<feature type="binding site" evidence="11">
    <location>
        <begin position="52"/>
        <end position="53"/>
    </location>
    <ligand>
        <name>FMN</name>
        <dbReference type="ChEBI" id="CHEBI:58210"/>
    </ligand>
</feature>
<feature type="binding site" evidence="11">
    <location>
        <position position="199"/>
    </location>
    <ligand>
        <name>FMN</name>
        <dbReference type="ChEBI" id="CHEBI:58210"/>
    </ligand>
</feature>
<feature type="binding site" evidence="11">
    <location>
        <begin position="76"/>
        <end position="80"/>
    </location>
    <ligand>
        <name>substrate</name>
    </ligand>
</feature>
<keyword evidence="7 11" id="KW-0288">FMN</keyword>
<dbReference type="EC" id="1.3.-.-" evidence="11"/>
<comment type="function">
    <text evidence="11">Catalyzes the conversion of dihydroorotate to orotate.</text>
</comment>
<dbReference type="EMBL" id="QMIF01000019">
    <property type="protein sequence ID" value="TVM30860.1"/>
    <property type="molecule type" value="Genomic_DNA"/>
</dbReference>
<proteinExistence type="inferred from homology"/>
<protein>
    <recommendedName>
        <fullName evidence="11">Dihydroorotate dehydrogenase</fullName>
        <shortName evidence="11">DHOD</shortName>
        <shortName evidence="11">DHODase</shortName>
        <shortName evidence="11">DHOdehase</shortName>
        <ecNumber evidence="11">1.3.-.-</ecNumber>
    </recommendedName>
</protein>
<feature type="binding site" evidence="11">
    <location>
        <begin position="251"/>
        <end position="252"/>
    </location>
    <ligand>
        <name>FMN</name>
        <dbReference type="ChEBI" id="CHEBI:58210"/>
    </ligand>
</feature>
<dbReference type="HAMAP" id="MF_00224">
    <property type="entry name" value="DHO_dh_type1"/>
    <property type="match status" value="1"/>
</dbReference>
<dbReference type="InterPro" id="IPR049622">
    <property type="entry name" value="Dihydroorotate_DH_I"/>
</dbReference>
<evidence type="ECO:0000256" key="10">
    <source>
        <dbReference type="ARBA" id="ARBA00023027"/>
    </source>
</evidence>
<keyword evidence="8 11" id="KW-0665">Pyrimidine biosynthesis</keyword>
<dbReference type="Proteomes" id="UP000434052">
    <property type="component" value="Unassembled WGS sequence"/>
</dbReference>
<dbReference type="InterPro" id="IPR013785">
    <property type="entry name" value="Aldolase_TIM"/>
</dbReference>
<dbReference type="NCBIfam" id="NF005574">
    <property type="entry name" value="PRK07259.1"/>
    <property type="match status" value="1"/>
</dbReference>
<organism evidence="13 14">
    <name type="scientific">Oceanidesulfovibrio marinus</name>
    <dbReference type="NCBI Taxonomy" id="370038"/>
    <lineage>
        <taxon>Bacteria</taxon>
        <taxon>Pseudomonadati</taxon>
        <taxon>Thermodesulfobacteriota</taxon>
        <taxon>Desulfovibrionia</taxon>
        <taxon>Desulfovibrionales</taxon>
        <taxon>Desulfovibrionaceae</taxon>
        <taxon>Oceanidesulfovibrio</taxon>
    </lineage>
</organism>
<evidence type="ECO:0000256" key="4">
    <source>
        <dbReference type="ARBA" id="ARBA00011669"/>
    </source>
</evidence>
<evidence type="ECO:0000256" key="7">
    <source>
        <dbReference type="ARBA" id="ARBA00022643"/>
    </source>
</evidence>
<dbReference type="RefSeq" id="WP_144307183.1">
    <property type="nucleotide sequence ID" value="NZ_QMIF01000019.1"/>
</dbReference>
<comment type="subunit">
    <text evidence="4">Heterotetramer of 2 PyrK and 2 PyrD type B subunits.</text>
</comment>
<dbReference type="UniPathway" id="UPA00070"/>
<dbReference type="PANTHER" id="PTHR48109:SF1">
    <property type="entry name" value="DIHYDROOROTATE DEHYDROGENASE (FUMARATE)"/>
    <property type="match status" value="1"/>
</dbReference>
<dbReference type="FunFam" id="3.20.20.70:FF:000027">
    <property type="entry name" value="Dihydropyrimidine dehydrogenase [NADP(+)]"/>
    <property type="match status" value="1"/>
</dbReference>
<dbReference type="AlphaFoldDB" id="A0A6P1ZCJ3"/>
<dbReference type="CDD" id="cd04740">
    <property type="entry name" value="DHOD_1B_like"/>
    <property type="match status" value="1"/>
</dbReference>
<comment type="subcellular location">
    <subcellularLocation>
        <location evidence="1 11">Cytoplasm</location>
    </subcellularLocation>
</comment>
<feature type="active site" description="Nucleophile" evidence="11">
    <location>
        <position position="137"/>
    </location>
</feature>
<evidence type="ECO:0000259" key="12">
    <source>
        <dbReference type="Pfam" id="PF01180"/>
    </source>
</evidence>
<keyword evidence="9 11" id="KW-0560">Oxidoreductase</keyword>
<feature type="binding site" evidence="11">
    <location>
        <position position="106"/>
    </location>
    <ligand>
        <name>FMN</name>
        <dbReference type="ChEBI" id="CHEBI:58210"/>
    </ligand>
</feature>
<dbReference type="PANTHER" id="PTHR48109">
    <property type="entry name" value="DIHYDROOROTATE DEHYDROGENASE (QUINONE), MITOCHONDRIAL-RELATED"/>
    <property type="match status" value="1"/>
</dbReference>
<dbReference type="GO" id="GO:0006207">
    <property type="term" value="P:'de novo' pyrimidine nucleobase biosynthetic process"/>
    <property type="evidence" value="ECO:0007669"/>
    <property type="project" value="InterPro"/>
</dbReference>
<evidence type="ECO:0000256" key="2">
    <source>
        <dbReference type="ARBA" id="ARBA00004725"/>
    </source>
</evidence>
<evidence type="ECO:0000313" key="14">
    <source>
        <dbReference type="Proteomes" id="UP000434052"/>
    </source>
</evidence>
<feature type="domain" description="Dihydroorotate dehydrogenase catalytic" evidence="12">
    <location>
        <begin position="13"/>
        <end position="293"/>
    </location>
</feature>
<evidence type="ECO:0000256" key="8">
    <source>
        <dbReference type="ARBA" id="ARBA00022975"/>
    </source>
</evidence>
<keyword evidence="6 11" id="KW-0285">Flavoprotein</keyword>
<accession>A0A6P1ZCJ3</accession>
<dbReference type="PROSITE" id="PS00912">
    <property type="entry name" value="DHODEHASE_2"/>
    <property type="match status" value="1"/>
</dbReference>
<name>A0A6P1ZCJ3_9BACT</name>
<feature type="binding site" evidence="11">
    <location>
        <begin position="200"/>
        <end position="201"/>
    </location>
    <ligand>
        <name>substrate</name>
    </ligand>
</feature>
<dbReference type="Pfam" id="PF01180">
    <property type="entry name" value="DHO_dh"/>
    <property type="match status" value="1"/>
</dbReference>
<feature type="binding site" evidence="11">
    <location>
        <position position="134"/>
    </location>
    <ligand>
        <name>substrate</name>
    </ligand>
</feature>
<dbReference type="PIRSF" id="PIRSF000164">
    <property type="entry name" value="DHO_oxidase"/>
    <property type="match status" value="1"/>
</dbReference>
<evidence type="ECO:0000256" key="3">
    <source>
        <dbReference type="ARBA" id="ARBA00008008"/>
    </source>
</evidence>
<feature type="binding site" evidence="11">
    <location>
        <position position="225"/>
    </location>
    <ligand>
        <name>FMN</name>
        <dbReference type="ChEBI" id="CHEBI:58210"/>
    </ligand>
</feature>
<feature type="binding site" evidence="11">
    <location>
        <position position="134"/>
    </location>
    <ligand>
        <name>FMN</name>
        <dbReference type="ChEBI" id="CHEBI:58210"/>
    </ligand>
</feature>